<dbReference type="InterPro" id="IPR015847">
    <property type="entry name" value="ExoRNase_PH_dom2"/>
</dbReference>
<sequence length="224" mass="23942">MAEEREGGELLEEDVTSDPAQVEVAGGQTVQGGKQKVSESSLYLFAPPQIQNKSQQKNGHALAINRDISCHPSDNGSLHTNRTVASFSGTRSACIINAATLVLADAGVPMRDLSVSCSAGYLNSTPLLDLNYVEDSAGGADVTVGILPKLDKVTLLQLPMETFETVFALASEGCKAIAERVRKHLTVDSTMLFNPVPSTMKYPTIGIRYNVITVNTLADFITIE</sequence>
<dbReference type="PANTHER" id="PTHR11953:SF0">
    <property type="entry name" value="EXOSOME COMPLEX COMPONENT RRP41"/>
    <property type="match status" value="1"/>
</dbReference>
<organism evidence="3 4">
    <name type="scientific">Brassica carinata</name>
    <name type="common">Ethiopian mustard</name>
    <name type="synonym">Abyssinian cabbage</name>
    <dbReference type="NCBI Taxonomy" id="52824"/>
    <lineage>
        <taxon>Eukaryota</taxon>
        <taxon>Viridiplantae</taxon>
        <taxon>Streptophyta</taxon>
        <taxon>Embryophyta</taxon>
        <taxon>Tracheophyta</taxon>
        <taxon>Spermatophyta</taxon>
        <taxon>Magnoliopsida</taxon>
        <taxon>eudicotyledons</taxon>
        <taxon>Gunneridae</taxon>
        <taxon>Pentapetalae</taxon>
        <taxon>rosids</taxon>
        <taxon>malvids</taxon>
        <taxon>Brassicales</taxon>
        <taxon>Brassicaceae</taxon>
        <taxon>Brassiceae</taxon>
        <taxon>Brassica</taxon>
    </lineage>
</organism>
<evidence type="ECO:0000259" key="2">
    <source>
        <dbReference type="Pfam" id="PF03725"/>
    </source>
</evidence>
<dbReference type="GO" id="GO:0000176">
    <property type="term" value="C:nuclear exosome (RNase complex)"/>
    <property type="evidence" value="ECO:0007669"/>
    <property type="project" value="TreeGrafter"/>
</dbReference>
<feature type="region of interest" description="Disordered" evidence="1">
    <location>
        <begin position="1"/>
        <end position="34"/>
    </location>
</feature>
<comment type="caution">
    <text evidence="3">The sequence shown here is derived from an EMBL/GenBank/DDBJ whole genome shotgun (WGS) entry which is preliminary data.</text>
</comment>
<proteinExistence type="predicted"/>
<accession>A0A8X7PKZ6</accession>
<dbReference type="GO" id="GO:0071051">
    <property type="term" value="P:poly(A)-dependent snoRNA 3'-end processing"/>
    <property type="evidence" value="ECO:0007669"/>
    <property type="project" value="TreeGrafter"/>
</dbReference>
<keyword evidence="4" id="KW-1185">Reference proteome</keyword>
<dbReference type="GO" id="GO:0003723">
    <property type="term" value="F:RNA binding"/>
    <property type="evidence" value="ECO:0007669"/>
    <property type="project" value="TreeGrafter"/>
</dbReference>
<dbReference type="SUPFAM" id="SSF55666">
    <property type="entry name" value="Ribonuclease PH domain 2-like"/>
    <property type="match status" value="1"/>
</dbReference>
<dbReference type="EMBL" id="JAAMPC010000016">
    <property type="protein sequence ID" value="KAG2252488.1"/>
    <property type="molecule type" value="Genomic_DNA"/>
</dbReference>
<dbReference type="InterPro" id="IPR027408">
    <property type="entry name" value="PNPase/RNase_PH_dom_sf"/>
</dbReference>
<reference evidence="3 4" key="1">
    <citation type="submission" date="2020-02" db="EMBL/GenBank/DDBJ databases">
        <authorList>
            <person name="Ma Q."/>
            <person name="Huang Y."/>
            <person name="Song X."/>
            <person name="Pei D."/>
        </authorList>
    </citation>
    <scope>NUCLEOTIDE SEQUENCE [LARGE SCALE GENOMIC DNA]</scope>
    <source>
        <strain evidence="3">Sxm20200214</strain>
        <tissue evidence="3">Leaf</tissue>
    </source>
</reference>
<gene>
    <name evidence="3" type="ORF">Bca52824_082624</name>
</gene>
<dbReference type="Proteomes" id="UP000886595">
    <property type="component" value="Unassembled WGS sequence"/>
</dbReference>
<dbReference type="GO" id="GO:0016075">
    <property type="term" value="P:rRNA catabolic process"/>
    <property type="evidence" value="ECO:0007669"/>
    <property type="project" value="TreeGrafter"/>
</dbReference>
<dbReference type="OrthoDB" id="1074295at2759"/>
<dbReference type="AlphaFoldDB" id="A0A8X7PKZ6"/>
<dbReference type="Pfam" id="PF03725">
    <property type="entry name" value="RNase_PH_C"/>
    <property type="match status" value="1"/>
</dbReference>
<dbReference type="Gene3D" id="3.30.230.70">
    <property type="entry name" value="GHMP Kinase, N-terminal domain"/>
    <property type="match status" value="1"/>
</dbReference>
<name>A0A8X7PKZ6_BRACI</name>
<protein>
    <recommendedName>
        <fullName evidence="2">Exoribonuclease phosphorolytic domain-containing protein</fullName>
    </recommendedName>
</protein>
<dbReference type="GO" id="GO:0034475">
    <property type="term" value="P:U4 snRNA 3'-end processing"/>
    <property type="evidence" value="ECO:0007669"/>
    <property type="project" value="TreeGrafter"/>
</dbReference>
<dbReference type="GO" id="GO:0071028">
    <property type="term" value="P:nuclear mRNA surveillance"/>
    <property type="evidence" value="ECO:0007669"/>
    <property type="project" value="TreeGrafter"/>
</dbReference>
<feature type="domain" description="Exoribonuclease phosphorolytic" evidence="2">
    <location>
        <begin position="113"/>
        <end position="172"/>
    </location>
</feature>
<dbReference type="InterPro" id="IPR050080">
    <property type="entry name" value="RNase_PH"/>
</dbReference>
<evidence type="ECO:0000313" key="3">
    <source>
        <dbReference type="EMBL" id="KAG2252488.1"/>
    </source>
</evidence>
<dbReference type="GO" id="GO:0005730">
    <property type="term" value="C:nucleolus"/>
    <property type="evidence" value="ECO:0007669"/>
    <property type="project" value="TreeGrafter"/>
</dbReference>
<evidence type="ECO:0000256" key="1">
    <source>
        <dbReference type="SAM" id="MobiDB-lite"/>
    </source>
</evidence>
<dbReference type="PANTHER" id="PTHR11953">
    <property type="entry name" value="EXOSOME COMPLEX COMPONENT"/>
    <property type="match status" value="1"/>
</dbReference>
<evidence type="ECO:0000313" key="4">
    <source>
        <dbReference type="Proteomes" id="UP000886595"/>
    </source>
</evidence>
<dbReference type="InterPro" id="IPR036345">
    <property type="entry name" value="ExoRNase_PH_dom2_sf"/>
</dbReference>
<dbReference type="GO" id="GO:0000177">
    <property type="term" value="C:cytoplasmic exosome (RNase complex)"/>
    <property type="evidence" value="ECO:0007669"/>
    <property type="project" value="TreeGrafter"/>
</dbReference>